<dbReference type="Proteomes" id="UP000298468">
    <property type="component" value="Unassembled WGS sequence"/>
</dbReference>
<dbReference type="OrthoDB" id="5112496at2"/>
<evidence type="ECO:0000313" key="2">
    <source>
        <dbReference type="Proteomes" id="UP000298468"/>
    </source>
</evidence>
<dbReference type="EMBL" id="SOHM01000029">
    <property type="protein sequence ID" value="TFD88620.1"/>
    <property type="molecule type" value="Genomic_DNA"/>
</dbReference>
<sequence length="187" mass="20670">MEFDTILTPADSPSVLAEVVRLTTHRSVWARGVSQSAASLSQFVAELDAGAEAWHLVTESGSARWFRDGIAVAEPDPPIPMPFARSMPQQVQLLHPAALPMWGRGRESFFPMLAQRIGGHSILLTFEHVNDPAFRSTMVIDLAVGAVRKFASLGDVTVFTEVVTDRPLSARTDYEFAPITDWIRMDY</sequence>
<organism evidence="1 2">
    <name type="scientific">Cryobacterium lactosi</name>
    <dbReference type="NCBI Taxonomy" id="1259202"/>
    <lineage>
        <taxon>Bacteria</taxon>
        <taxon>Bacillati</taxon>
        <taxon>Actinomycetota</taxon>
        <taxon>Actinomycetes</taxon>
        <taxon>Micrococcales</taxon>
        <taxon>Microbacteriaceae</taxon>
        <taxon>Cryobacterium</taxon>
    </lineage>
</organism>
<protein>
    <submittedName>
        <fullName evidence="1">Uncharacterized protein</fullName>
    </submittedName>
</protein>
<comment type="caution">
    <text evidence="1">The sequence shown here is derived from an EMBL/GenBank/DDBJ whole genome shotgun (WGS) entry which is preliminary data.</text>
</comment>
<accession>A0A4R9BPS1</accession>
<keyword evidence="2" id="KW-1185">Reference proteome</keyword>
<reference evidence="1 2" key="1">
    <citation type="submission" date="2019-03" db="EMBL/GenBank/DDBJ databases">
        <title>Genomics of glacier-inhabiting Cryobacterium strains.</title>
        <authorList>
            <person name="Liu Q."/>
            <person name="Xin Y.-H."/>
        </authorList>
    </citation>
    <scope>NUCLEOTIDE SEQUENCE [LARGE SCALE GENOMIC DNA]</scope>
    <source>
        <strain evidence="1 2">Sr59</strain>
    </source>
</reference>
<dbReference type="AlphaFoldDB" id="A0A4R9BPS1"/>
<evidence type="ECO:0000313" key="1">
    <source>
        <dbReference type="EMBL" id="TFD88620.1"/>
    </source>
</evidence>
<proteinExistence type="predicted"/>
<gene>
    <name evidence="1" type="ORF">E3T61_12405</name>
</gene>
<name>A0A4R9BPS1_9MICO</name>
<dbReference type="RefSeq" id="WP_134641165.1">
    <property type="nucleotide sequence ID" value="NZ_SOHM01000029.1"/>
</dbReference>